<dbReference type="Proteomes" id="UP000024043">
    <property type="component" value="Unassembled WGS sequence"/>
</dbReference>
<evidence type="ECO:0000313" key="2">
    <source>
        <dbReference type="Proteomes" id="UP000024043"/>
    </source>
</evidence>
<organism evidence="1 2">
    <name type="scientific">Escherichia coli 1-250-04_S3_C1</name>
    <dbReference type="NCBI Taxonomy" id="1444135"/>
    <lineage>
        <taxon>Bacteria</taxon>
        <taxon>Pseudomonadati</taxon>
        <taxon>Pseudomonadota</taxon>
        <taxon>Gammaproteobacteria</taxon>
        <taxon>Enterobacterales</taxon>
        <taxon>Enterobacteriaceae</taxon>
        <taxon>Escherichia</taxon>
    </lineage>
</organism>
<dbReference type="EMBL" id="JJLU01000054">
    <property type="protein sequence ID" value="EZJ86816.1"/>
    <property type="molecule type" value="Genomic_DNA"/>
</dbReference>
<dbReference type="AlphaFoldDB" id="A0AAN4SYD1"/>
<reference evidence="1 2" key="1">
    <citation type="submission" date="2014-03" db="EMBL/GenBank/DDBJ databases">
        <title>Genetic Variability of E. coli after antibiotic treatment.</title>
        <authorList>
            <person name="Silbergeld E."/>
            <person name="Coles C."/>
            <person name="Seidman J.C."/>
            <person name="You Y."/>
            <person name="George J."/>
            <person name="Nadendla S."/>
            <person name="Huot H."/>
            <person name="Daugherty S.C."/>
            <person name="Nagaraj S."/>
            <person name="Ott S."/>
            <person name="Klega K."/>
            <person name="Rasko D."/>
        </authorList>
    </citation>
    <scope>NUCLEOTIDE SEQUENCE [LARGE SCALE GENOMIC DNA]</scope>
    <source>
        <strain evidence="1 2">1-250-04_S3_C1</strain>
    </source>
</reference>
<evidence type="ECO:0008006" key="3">
    <source>
        <dbReference type="Google" id="ProtNLM"/>
    </source>
</evidence>
<accession>A0AAN4SYD1</accession>
<name>A0AAN4SYD1_ECOLX</name>
<protein>
    <recommendedName>
        <fullName evidence="3">RHS Repeat family protein</fullName>
    </recommendedName>
</protein>
<gene>
    <name evidence="1" type="ORF">AC00_1566</name>
</gene>
<evidence type="ECO:0000313" key="1">
    <source>
        <dbReference type="EMBL" id="EZJ86816.1"/>
    </source>
</evidence>
<comment type="caution">
    <text evidence="1">The sequence shown here is derived from an EMBL/GenBank/DDBJ whole genome shotgun (WGS) entry which is preliminary data.</text>
</comment>
<sequence length="78" mass="8910">MYDSTGHLLREFAYDENHCMTLHRQPGGEGYYYQWGWYDGPDDAAWRAPLRNLHRDTPPGIKSGLFQPVALKVQAGVS</sequence>
<proteinExistence type="predicted"/>